<feature type="chain" id="PRO_5019262063" description="Tyrosinase copper-binding domain-containing protein" evidence="6">
    <location>
        <begin position="20"/>
        <end position="262"/>
    </location>
</feature>
<proteinExistence type="inferred from homology"/>
<feature type="domain" description="Tyrosinase copper-binding" evidence="7">
    <location>
        <begin position="190"/>
        <end position="207"/>
    </location>
</feature>
<dbReference type="InterPro" id="IPR008922">
    <property type="entry name" value="Di-copper_centre_dom_sf"/>
</dbReference>
<evidence type="ECO:0000313" key="8">
    <source>
        <dbReference type="EMBL" id="GCB81317.1"/>
    </source>
</evidence>
<reference evidence="8 9" key="1">
    <citation type="journal article" date="2018" name="Nat. Ecol. Evol.">
        <title>Shark genomes provide insights into elasmobranch evolution and the origin of vertebrates.</title>
        <authorList>
            <person name="Hara Y"/>
            <person name="Yamaguchi K"/>
            <person name="Onimaru K"/>
            <person name="Kadota M"/>
            <person name="Koyanagi M"/>
            <person name="Keeley SD"/>
            <person name="Tatsumi K"/>
            <person name="Tanaka K"/>
            <person name="Motone F"/>
            <person name="Kageyama Y"/>
            <person name="Nozu R"/>
            <person name="Adachi N"/>
            <person name="Nishimura O"/>
            <person name="Nakagawa R"/>
            <person name="Tanegashima C"/>
            <person name="Kiyatake I"/>
            <person name="Matsumoto R"/>
            <person name="Murakumo K"/>
            <person name="Nishida K"/>
            <person name="Terakita A"/>
            <person name="Kuratani S"/>
            <person name="Sato K"/>
            <person name="Hyodo S Kuraku.S."/>
        </authorList>
    </citation>
    <scope>NUCLEOTIDE SEQUENCE [LARGE SCALE GENOMIC DNA]</scope>
</reference>
<evidence type="ECO:0000256" key="5">
    <source>
        <dbReference type="ARBA" id="ARBA00023101"/>
    </source>
</evidence>
<dbReference type="PROSITE" id="PS00497">
    <property type="entry name" value="TYROSINASE_1"/>
    <property type="match status" value="1"/>
</dbReference>
<evidence type="ECO:0000256" key="1">
    <source>
        <dbReference type="ARBA" id="ARBA00004573"/>
    </source>
</evidence>
<dbReference type="InterPro" id="IPR002227">
    <property type="entry name" value="Tyrosinase_Cu-bd"/>
</dbReference>
<comment type="caution">
    <text evidence="8">The sequence shown here is derived from an EMBL/GenBank/DDBJ whole genome shotgun (WGS) entry which is preliminary data.</text>
</comment>
<evidence type="ECO:0000256" key="3">
    <source>
        <dbReference type="ARBA" id="ARBA00022723"/>
    </source>
</evidence>
<evidence type="ECO:0000256" key="4">
    <source>
        <dbReference type="ARBA" id="ARBA00023008"/>
    </source>
</evidence>
<dbReference type="SUPFAM" id="SSF48056">
    <property type="entry name" value="Di-copper centre-containing domain"/>
    <property type="match status" value="1"/>
</dbReference>
<dbReference type="GO" id="GO:0016491">
    <property type="term" value="F:oxidoreductase activity"/>
    <property type="evidence" value="ECO:0007669"/>
    <property type="project" value="InterPro"/>
</dbReference>
<dbReference type="Gene3D" id="1.10.1280.10">
    <property type="entry name" value="Di-copper center containing domain from catechol oxidase"/>
    <property type="match status" value="1"/>
</dbReference>
<keyword evidence="9" id="KW-1185">Reference proteome</keyword>
<dbReference type="EMBL" id="BFAA01027940">
    <property type="protein sequence ID" value="GCB81317.1"/>
    <property type="molecule type" value="Genomic_DNA"/>
</dbReference>
<organism evidence="8 9">
    <name type="scientific">Scyliorhinus torazame</name>
    <name type="common">Cloudy catshark</name>
    <name type="synonym">Catulus torazame</name>
    <dbReference type="NCBI Taxonomy" id="75743"/>
    <lineage>
        <taxon>Eukaryota</taxon>
        <taxon>Metazoa</taxon>
        <taxon>Chordata</taxon>
        <taxon>Craniata</taxon>
        <taxon>Vertebrata</taxon>
        <taxon>Chondrichthyes</taxon>
        <taxon>Elasmobranchii</taxon>
        <taxon>Galeomorphii</taxon>
        <taxon>Galeoidea</taxon>
        <taxon>Carcharhiniformes</taxon>
        <taxon>Scyliorhinidae</taxon>
        <taxon>Scyliorhinus</taxon>
    </lineage>
</organism>
<accession>A0A401Q7K5</accession>
<feature type="signal peptide" evidence="6">
    <location>
        <begin position="1"/>
        <end position="19"/>
    </location>
</feature>
<dbReference type="STRING" id="75743.A0A401Q7K5"/>
<dbReference type="Pfam" id="PF00264">
    <property type="entry name" value="Tyrosinase"/>
    <property type="match status" value="1"/>
</dbReference>
<dbReference type="OMA" id="VANWVHY"/>
<dbReference type="AlphaFoldDB" id="A0A401Q7K5"/>
<evidence type="ECO:0000256" key="6">
    <source>
        <dbReference type="SAM" id="SignalP"/>
    </source>
</evidence>
<dbReference type="InterPro" id="IPR050316">
    <property type="entry name" value="Tyrosinase/Hemocyanin"/>
</dbReference>
<dbReference type="PANTHER" id="PTHR11474:SF126">
    <property type="entry name" value="TYROSINASE-LIKE PROTEIN TYR-1-RELATED"/>
    <property type="match status" value="1"/>
</dbReference>
<keyword evidence="4" id="KW-0186">Copper</keyword>
<keyword evidence="5" id="KW-0470">Melanin biosynthesis</keyword>
<comment type="subcellular location">
    <subcellularLocation>
        <location evidence="1">Melanosome membrane</location>
        <topology evidence="1">Single-pass type I membrane protein</topology>
    </subcellularLocation>
</comment>
<protein>
    <recommendedName>
        <fullName evidence="7">Tyrosinase copper-binding domain-containing protein</fullName>
    </recommendedName>
</protein>
<dbReference type="Proteomes" id="UP000288216">
    <property type="component" value="Unassembled WGS sequence"/>
</dbReference>
<sequence>MAQMLELVCVLLFLGSARAQIPILCANDVNLETGECCPVFWGDDSPCGWASGRGACQPVAGEHAEAGAIDFRARWPSYFFKRLCVCQGNYGGADCGECKYGWQGAWCQERRVVVRRDLADMNAAERRRFANRLHESKINLSKRYSIYVSESSVPNSRRSFQRATAFNVANWVHYLTSKTLNQANEPHFAHRSTAFPVWHRLFLLFLESEIRNVTEDDAFFIPVWSWKGKSDCDVCTNDLFGSSGSDGRLTGSKFRSWEVCSP</sequence>
<dbReference type="PANTHER" id="PTHR11474">
    <property type="entry name" value="TYROSINASE FAMILY MEMBER"/>
    <property type="match status" value="1"/>
</dbReference>
<evidence type="ECO:0000313" key="9">
    <source>
        <dbReference type="Proteomes" id="UP000288216"/>
    </source>
</evidence>
<dbReference type="OrthoDB" id="6132182at2759"/>
<evidence type="ECO:0000259" key="7">
    <source>
        <dbReference type="PROSITE" id="PS00497"/>
    </source>
</evidence>
<dbReference type="GO" id="GO:0046872">
    <property type="term" value="F:metal ion binding"/>
    <property type="evidence" value="ECO:0007669"/>
    <property type="project" value="UniProtKB-KW"/>
</dbReference>
<keyword evidence="3" id="KW-0479">Metal-binding</keyword>
<gene>
    <name evidence="8" type="ORF">scyTo_0023279</name>
</gene>
<evidence type="ECO:0000256" key="2">
    <source>
        <dbReference type="ARBA" id="ARBA00009928"/>
    </source>
</evidence>
<name>A0A401Q7K5_SCYTO</name>
<dbReference type="GO" id="GO:0033162">
    <property type="term" value="C:melanosome membrane"/>
    <property type="evidence" value="ECO:0007669"/>
    <property type="project" value="UniProtKB-SubCell"/>
</dbReference>
<dbReference type="GO" id="GO:0042438">
    <property type="term" value="P:melanin biosynthetic process"/>
    <property type="evidence" value="ECO:0007669"/>
    <property type="project" value="UniProtKB-KW"/>
</dbReference>
<comment type="similarity">
    <text evidence="2">Belongs to the tyrosinase family.</text>
</comment>
<keyword evidence="6" id="KW-0732">Signal</keyword>